<name>A0A1Q2L3Q3_9BACL</name>
<protein>
    <recommendedName>
        <fullName evidence="1">Cysteine-rich CPCC domain-containing protein</fullName>
    </recommendedName>
</protein>
<dbReference type="KEGG" id="pmar:B0X71_10155"/>
<gene>
    <name evidence="2" type="ORF">B0X71_10155</name>
</gene>
<organism evidence="2 3">
    <name type="scientific">Planococcus lenghuensis</name>
    <dbReference type="NCBI Taxonomy" id="2213202"/>
    <lineage>
        <taxon>Bacteria</taxon>
        <taxon>Bacillati</taxon>
        <taxon>Bacillota</taxon>
        <taxon>Bacilli</taxon>
        <taxon>Bacillales</taxon>
        <taxon>Caryophanaceae</taxon>
        <taxon>Planococcus</taxon>
    </lineage>
</organism>
<feature type="domain" description="Cysteine-rich CPCC" evidence="1">
    <location>
        <begin position="3"/>
        <end position="75"/>
    </location>
</feature>
<evidence type="ECO:0000313" key="2">
    <source>
        <dbReference type="EMBL" id="AQQ55080.1"/>
    </source>
</evidence>
<dbReference type="EMBL" id="CP019640">
    <property type="protein sequence ID" value="AQQ55080.1"/>
    <property type="molecule type" value="Genomic_DNA"/>
</dbReference>
<dbReference type="InterPro" id="IPR025983">
    <property type="entry name" value="Cys_rich_CPCC"/>
</dbReference>
<dbReference type="RefSeq" id="WP_077590967.1">
    <property type="nucleotide sequence ID" value="NZ_CP019640.1"/>
</dbReference>
<evidence type="ECO:0000313" key="3">
    <source>
        <dbReference type="Proteomes" id="UP000188184"/>
    </source>
</evidence>
<dbReference type="AlphaFoldDB" id="A0A1Q2L3Q3"/>
<sequence length="103" mass="11878">MKYTCPCCGYKTLHEEPTDTFDICKICFWEDDGTQFRDPASEEGANSVSLRQAQKNFFMFGASHAEWVGYVRLPNAFDVKDPEWQPAGTQNCRVMVIHYTNKK</sequence>
<keyword evidence="3" id="KW-1185">Reference proteome</keyword>
<dbReference type="Pfam" id="PF14206">
    <property type="entry name" value="Cys_rich_CPCC"/>
    <property type="match status" value="1"/>
</dbReference>
<reference evidence="2 3" key="1">
    <citation type="submission" date="2017-02" db="EMBL/GenBank/DDBJ databases">
        <title>The complete genomic sequence of a novel cold adapted crude oil-degrading bacterium Planococcus qaidamina Y42.</title>
        <authorList>
            <person name="Yang R."/>
        </authorList>
    </citation>
    <scope>NUCLEOTIDE SEQUENCE [LARGE SCALE GENOMIC DNA]</scope>
    <source>
        <strain evidence="2 3">Y42</strain>
    </source>
</reference>
<dbReference type="OrthoDB" id="1456570at2"/>
<dbReference type="Proteomes" id="UP000188184">
    <property type="component" value="Chromosome"/>
</dbReference>
<proteinExistence type="predicted"/>
<accession>A0A1Q2L3Q3</accession>
<evidence type="ECO:0000259" key="1">
    <source>
        <dbReference type="Pfam" id="PF14206"/>
    </source>
</evidence>